<dbReference type="AlphaFoldDB" id="A0A0F9P2I6"/>
<accession>A0A0F9P2I6</accession>
<protein>
    <submittedName>
        <fullName evidence="2">Uncharacterized protein</fullName>
    </submittedName>
</protein>
<name>A0A0F9P2I6_9ZZZZ</name>
<dbReference type="EMBL" id="LAZR01002751">
    <property type="protein sequence ID" value="KKN26035.1"/>
    <property type="molecule type" value="Genomic_DNA"/>
</dbReference>
<sequence length="50" mass="5400">MLRGMSWLDMGTLERAATLYAASVMLGLMGLGAGLALLGVWLVMSREKTR</sequence>
<proteinExistence type="predicted"/>
<evidence type="ECO:0000313" key="2">
    <source>
        <dbReference type="EMBL" id="KKN26035.1"/>
    </source>
</evidence>
<evidence type="ECO:0000256" key="1">
    <source>
        <dbReference type="SAM" id="Phobius"/>
    </source>
</evidence>
<keyword evidence="1" id="KW-0812">Transmembrane</keyword>
<comment type="caution">
    <text evidence="2">The sequence shown here is derived from an EMBL/GenBank/DDBJ whole genome shotgun (WGS) entry which is preliminary data.</text>
</comment>
<keyword evidence="1" id="KW-1133">Transmembrane helix</keyword>
<keyword evidence="1" id="KW-0472">Membrane</keyword>
<reference evidence="2" key="1">
    <citation type="journal article" date="2015" name="Nature">
        <title>Complex archaea that bridge the gap between prokaryotes and eukaryotes.</title>
        <authorList>
            <person name="Spang A."/>
            <person name="Saw J.H."/>
            <person name="Jorgensen S.L."/>
            <person name="Zaremba-Niedzwiedzka K."/>
            <person name="Martijn J."/>
            <person name="Lind A.E."/>
            <person name="van Eijk R."/>
            <person name="Schleper C."/>
            <person name="Guy L."/>
            <person name="Ettema T.J."/>
        </authorList>
    </citation>
    <scope>NUCLEOTIDE SEQUENCE</scope>
</reference>
<feature type="transmembrane region" description="Helical" evidence="1">
    <location>
        <begin position="20"/>
        <end position="44"/>
    </location>
</feature>
<organism evidence="2">
    <name type="scientific">marine sediment metagenome</name>
    <dbReference type="NCBI Taxonomy" id="412755"/>
    <lineage>
        <taxon>unclassified sequences</taxon>
        <taxon>metagenomes</taxon>
        <taxon>ecological metagenomes</taxon>
    </lineage>
</organism>
<gene>
    <name evidence="2" type="ORF">LCGC14_0878800</name>
</gene>